<dbReference type="GO" id="GO:0070181">
    <property type="term" value="F:small ribosomal subunit rRNA binding"/>
    <property type="evidence" value="ECO:0007669"/>
    <property type="project" value="TreeGrafter"/>
</dbReference>
<dbReference type="AlphaFoldDB" id="A0A6T7JZ88"/>
<dbReference type="GO" id="GO:0006412">
    <property type="term" value="P:translation"/>
    <property type="evidence" value="ECO:0007669"/>
    <property type="project" value="InterPro"/>
</dbReference>
<reference evidence="3" key="1">
    <citation type="submission" date="2021-01" db="EMBL/GenBank/DDBJ databases">
        <authorList>
            <person name="Corre E."/>
            <person name="Pelletier E."/>
            <person name="Niang G."/>
            <person name="Scheremetjew M."/>
            <person name="Finn R."/>
            <person name="Kale V."/>
            <person name="Holt S."/>
            <person name="Cochrane G."/>
            <person name="Meng A."/>
            <person name="Brown T."/>
            <person name="Cohen L."/>
        </authorList>
    </citation>
    <scope>NUCLEOTIDE SEQUENCE</scope>
    <source>
        <strain evidence="3">CCMP2084</strain>
    </source>
</reference>
<organism evidence="3">
    <name type="scientific">Attheya septentrionalis</name>
    <dbReference type="NCBI Taxonomy" id="420275"/>
    <lineage>
        <taxon>Eukaryota</taxon>
        <taxon>Sar</taxon>
        <taxon>Stramenopiles</taxon>
        <taxon>Ochrophyta</taxon>
        <taxon>Bacillariophyta</taxon>
        <taxon>Coscinodiscophyceae</taxon>
        <taxon>Chaetocerotophycidae</taxon>
        <taxon>Chaetocerotales</taxon>
        <taxon>Attheyaceae</taxon>
        <taxon>Attheya</taxon>
    </lineage>
</organism>
<dbReference type="EMBL" id="HBHQ01026562">
    <property type="protein sequence ID" value="CAD9826147.1"/>
    <property type="molecule type" value="Transcribed_RNA"/>
</dbReference>
<evidence type="ECO:0000256" key="1">
    <source>
        <dbReference type="ARBA" id="ARBA00009512"/>
    </source>
</evidence>
<dbReference type="EMBL" id="HBHQ01026561">
    <property type="protein sequence ID" value="CAD9826146.1"/>
    <property type="molecule type" value="Transcribed_RNA"/>
</dbReference>
<evidence type="ECO:0000313" key="3">
    <source>
        <dbReference type="EMBL" id="CAD9826147.1"/>
    </source>
</evidence>
<gene>
    <name evidence="2" type="ORF">ASEP1449_LOCUS17980</name>
    <name evidence="3" type="ORF">ASEP1449_LOCUS17981</name>
</gene>
<dbReference type="Pfam" id="PF01250">
    <property type="entry name" value="Ribosomal_S6"/>
    <property type="match status" value="1"/>
</dbReference>
<dbReference type="InterPro" id="IPR014717">
    <property type="entry name" value="Transl_elong_EF1B/ribsomal_bS6"/>
</dbReference>
<dbReference type="GO" id="GO:0005763">
    <property type="term" value="C:mitochondrial small ribosomal subunit"/>
    <property type="evidence" value="ECO:0007669"/>
    <property type="project" value="TreeGrafter"/>
</dbReference>
<dbReference type="SUPFAM" id="SSF54995">
    <property type="entry name" value="Ribosomal protein S6"/>
    <property type="match status" value="1"/>
</dbReference>
<name>A0A6T7JZ88_9STRA</name>
<dbReference type="PANTHER" id="PTHR21011">
    <property type="entry name" value="MITOCHONDRIAL 28S RIBOSOMAL PROTEIN S6"/>
    <property type="match status" value="1"/>
</dbReference>
<comment type="similarity">
    <text evidence="1">Belongs to the bacterial ribosomal protein bS6 family.</text>
</comment>
<dbReference type="CDD" id="cd15465">
    <property type="entry name" value="bS6_mito"/>
    <property type="match status" value="1"/>
</dbReference>
<dbReference type="Gene3D" id="3.30.70.60">
    <property type="match status" value="1"/>
</dbReference>
<dbReference type="InterPro" id="IPR035980">
    <property type="entry name" value="Ribosomal_bS6_sf"/>
</dbReference>
<protein>
    <recommendedName>
        <fullName evidence="4">Ribosomal protein S6</fullName>
    </recommendedName>
</protein>
<evidence type="ECO:0008006" key="4">
    <source>
        <dbReference type="Google" id="ProtNLM"/>
    </source>
</evidence>
<evidence type="ECO:0000313" key="2">
    <source>
        <dbReference type="EMBL" id="CAD9826146.1"/>
    </source>
</evidence>
<dbReference type="InterPro" id="IPR000529">
    <property type="entry name" value="Ribosomal_bS6"/>
</dbReference>
<sequence>MVFYECVLTAKNTAPFMNLTNLMKTVSLKVVERGGIVRSVQNHGIRDLPHRFKAKYPDKEGNRYYKKGRFISVFYDASPHAREEVQAILDLDEEVLRNTHLKPRNKVTYANIVNEKKNPYIQRVRAMEEAEAAARKEEHVEVISDPDAQTQSA</sequence>
<dbReference type="PANTHER" id="PTHR21011:SF1">
    <property type="entry name" value="SMALL RIBOSOMAL SUBUNIT PROTEIN BS6M"/>
    <property type="match status" value="1"/>
</dbReference>
<proteinExistence type="inferred from homology"/>
<accession>A0A6T7JZ88</accession>
<dbReference type="GO" id="GO:0003735">
    <property type="term" value="F:structural constituent of ribosome"/>
    <property type="evidence" value="ECO:0007669"/>
    <property type="project" value="InterPro"/>
</dbReference>